<accession>A0A6J5D8L8</accession>
<keyword evidence="2" id="KW-1185">Reference proteome</keyword>
<name>A0A6J5D8L8_9BURK</name>
<dbReference type="AlphaFoldDB" id="A0A6J5D8L8"/>
<dbReference type="EMBL" id="CADIKH010000003">
    <property type="protein sequence ID" value="CAB3749086.1"/>
    <property type="molecule type" value="Genomic_DNA"/>
</dbReference>
<reference evidence="1 2" key="1">
    <citation type="submission" date="2020-04" db="EMBL/GenBank/DDBJ databases">
        <authorList>
            <person name="De Canck E."/>
        </authorList>
    </citation>
    <scope>NUCLEOTIDE SEQUENCE [LARGE SCALE GENOMIC DNA]</scope>
    <source>
        <strain evidence="1 2">LMG 29542</strain>
    </source>
</reference>
<evidence type="ECO:0000313" key="1">
    <source>
        <dbReference type="EMBL" id="CAB3749086.1"/>
    </source>
</evidence>
<organism evidence="1 2">
    <name type="scientific">Paraburkholderia humisilvae</name>
    <dbReference type="NCBI Taxonomy" id="627669"/>
    <lineage>
        <taxon>Bacteria</taxon>
        <taxon>Pseudomonadati</taxon>
        <taxon>Pseudomonadota</taxon>
        <taxon>Betaproteobacteria</taxon>
        <taxon>Burkholderiales</taxon>
        <taxon>Burkholderiaceae</taxon>
        <taxon>Paraburkholderia</taxon>
    </lineage>
</organism>
<proteinExistence type="predicted"/>
<dbReference type="Proteomes" id="UP000494363">
    <property type="component" value="Unassembled WGS sequence"/>
</dbReference>
<evidence type="ECO:0000313" key="2">
    <source>
        <dbReference type="Proteomes" id="UP000494363"/>
    </source>
</evidence>
<protein>
    <submittedName>
        <fullName evidence="1">Uncharacterized protein</fullName>
    </submittedName>
</protein>
<gene>
    <name evidence="1" type="ORF">LMG29542_00865</name>
</gene>
<sequence length="158" mass="17334">MSTAICRLFFRRYTAFPAETPDGLRRLAQRAEERTPHPIAVEKADFMGNDIHRMTALLEHQSRGSYALVRQGGVVVSAVQKPDRAKLPQGVSSDFLLVNVDTGILEKLGRLAADGQLKTRLGEVLSPACSINRVQARSRSGRAGMSLARVRASIVCLY</sequence>